<sequence length="133" mass="15747">MIHIHKPKSTWEVVHMDLVIELSSNSDRSHNACLVIVEIYRKTPIFSLFHKDDIAMDTALLLWNRVIPHTWLFKNIISYRGPKLTFALWTNLDRFFGTNLSFSTVYHPQTDGLSERMIQTLEDMIRRFYAYCL</sequence>
<dbReference type="GO" id="GO:0005634">
    <property type="term" value="C:nucleus"/>
    <property type="evidence" value="ECO:0007669"/>
    <property type="project" value="UniProtKB-ARBA"/>
</dbReference>
<evidence type="ECO:0000256" key="1">
    <source>
        <dbReference type="ARBA" id="ARBA00022884"/>
    </source>
</evidence>
<organism evidence="3 4">
    <name type="scientific">Austropuccinia psidii MF-1</name>
    <dbReference type="NCBI Taxonomy" id="1389203"/>
    <lineage>
        <taxon>Eukaryota</taxon>
        <taxon>Fungi</taxon>
        <taxon>Dikarya</taxon>
        <taxon>Basidiomycota</taxon>
        <taxon>Pucciniomycotina</taxon>
        <taxon>Pucciniomycetes</taxon>
        <taxon>Pucciniales</taxon>
        <taxon>Sphaerophragmiaceae</taxon>
        <taxon>Austropuccinia</taxon>
    </lineage>
</organism>
<dbReference type="InterPro" id="IPR001584">
    <property type="entry name" value="Integrase_cat-core"/>
</dbReference>
<evidence type="ECO:0000313" key="4">
    <source>
        <dbReference type="Proteomes" id="UP000765509"/>
    </source>
</evidence>
<comment type="caution">
    <text evidence="3">The sequence shown here is derived from an EMBL/GenBank/DDBJ whole genome shotgun (WGS) entry which is preliminary data.</text>
</comment>
<dbReference type="GO" id="GO:0015074">
    <property type="term" value="P:DNA integration"/>
    <property type="evidence" value="ECO:0007669"/>
    <property type="project" value="InterPro"/>
</dbReference>
<dbReference type="Gene3D" id="3.30.420.10">
    <property type="entry name" value="Ribonuclease H-like superfamily/Ribonuclease H"/>
    <property type="match status" value="1"/>
</dbReference>
<dbReference type="AlphaFoldDB" id="A0A9Q3PIB5"/>
<dbReference type="PANTHER" id="PTHR37984:SF5">
    <property type="entry name" value="PROTEIN NYNRIN-LIKE"/>
    <property type="match status" value="1"/>
</dbReference>
<proteinExistence type="predicted"/>
<gene>
    <name evidence="3" type="ORF">O181_102519</name>
</gene>
<keyword evidence="1" id="KW-0694">RNA-binding</keyword>
<keyword evidence="4" id="KW-1185">Reference proteome</keyword>
<feature type="domain" description="Integrase catalytic" evidence="2">
    <location>
        <begin position="3"/>
        <end position="133"/>
    </location>
</feature>
<dbReference type="OrthoDB" id="2273864at2759"/>
<dbReference type="PANTHER" id="PTHR37984">
    <property type="entry name" value="PROTEIN CBG26694"/>
    <property type="match status" value="1"/>
</dbReference>
<evidence type="ECO:0000259" key="2">
    <source>
        <dbReference type="PROSITE" id="PS50994"/>
    </source>
</evidence>
<dbReference type="InterPro" id="IPR050951">
    <property type="entry name" value="Retrovirus_Pol_polyprotein"/>
</dbReference>
<dbReference type="SUPFAM" id="SSF53098">
    <property type="entry name" value="Ribonuclease H-like"/>
    <property type="match status" value="1"/>
</dbReference>
<accession>A0A9Q3PIB5</accession>
<dbReference type="GO" id="GO:0003723">
    <property type="term" value="F:RNA binding"/>
    <property type="evidence" value="ECO:0007669"/>
    <property type="project" value="UniProtKB-KW"/>
</dbReference>
<dbReference type="InterPro" id="IPR036397">
    <property type="entry name" value="RNaseH_sf"/>
</dbReference>
<dbReference type="Proteomes" id="UP000765509">
    <property type="component" value="Unassembled WGS sequence"/>
</dbReference>
<evidence type="ECO:0000313" key="3">
    <source>
        <dbReference type="EMBL" id="MBW0562804.1"/>
    </source>
</evidence>
<dbReference type="PROSITE" id="PS50994">
    <property type="entry name" value="INTEGRASE"/>
    <property type="match status" value="1"/>
</dbReference>
<name>A0A9Q3PIB5_9BASI</name>
<dbReference type="InterPro" id="IPR012337">
    <property type="entry name" value="RNaseH-like_sf"/>
</dbReference>
<protein>
    <recommendedName>
        <fullName evidence="2">Integrase catalytic domain-containing protein</fullName>
    </recommendedName>
</protein>
<reference evidence="3" key="1">
    <citation type="submission" date="2021-03" db="EMBL/GenBank/DDBJ databases">
        <title>Draft genome sequence of rust myrtle Austropuccinia psidii MF-1, a brazilian biotype.</title>
        <authorList>
            <person name="Quecine M.C."/>
            <person name="Pachon D.M.R."/>
            <person name="Bonatelli M.L."/>
            <person name="Correr F.H."/>
            <person name="Franceschini L.M."/>
            <person name="Leite T.F."/>
            <person name="Margarido G.R.A."/>
            <person name="Almeida C.A."/>
            <person name="Ferrarezi J.A."/>
            <person name="Labate C.A."/>
        </authorList>
    </citation>
    <scope>NUCLEOTIDE SEQUENCE</scope>
    <source>
        <strain evidence="3">MF-1</strain>
    </source>
</reference>
<dbReference type="EMBL" id="AVOT02073221">
    <property type="protein sequence ID" value="MBW0562804.1"/>
    <property type="molecule type" value="Genomic_DNA"/>
</dbReference>